<reference evidence="1 2" key="1">
    <citation type="submission" date="2016-09" db="EMBL/GenBank/DDBJ databases">
        <authorList>
            <person name="Capua I."/>
            <person name="De Benedictis P."/>
            <person name="Joannis T."/>
            <person name="Lombin L.H."/>
            <person name="Cattoli G."/>
        </authorList>
    </citation>
    <scope>NUCLEOTIDE SEQUENCE [LARGE SCALE GENOMIC DNA]</scope>
    <source>
        <strain evidence="1 2">IMI 309357</strain>
    </source>
</reference>
<protein>
    <submittedName>
        <fullName evidence="1">Uncharacterized protein</fullName>
    </submittedName>
</protein>
<proteinExistence type="predicted"/>
<dbReference type="RefSeq" id="XP_022478075.1">
    <property type="nucleotide sequence ID" value="XM_022615410.1"/>
</dbReference>
<comment type="caution">
    <text evidence="1">The sequence shown here is derived from an EMBL/GenBank/DDBJ whole genome shotgun (WGS) entry which is preliminary data.</text>
</comment>
<keyword evidence="2" id="KW-1185">Reference proteome</keyword>
<gene>
    <name evidence="1" type="ORF">CORC01_03761</name>
</gene>
<evidence type="ECO:0000313" key="2">
    <source>
        <dbReference type="Proteomes" id="UP000176998"/>
    </source>
</evidence>
<dbReference type="EMBL" id="MJBS01000023">
    <property type="protein sequence ID" value="OHF00933.1"/>
    <property type="molecule type" value="Genomic_DNA"/>
</dbReference>
<dbReference type="GeneID" id="34556920"/>
<name>A0A1G4BHX3_9PEZI</name>
<accession>A0A1G4BHX3</accession>
<evidence type="ECO:0000313" key="1">
    <source>
        <dbReference type="EMBL" id="OHF00933.1"/>
    </source>
</evidence>
<dbReference type="AlphaFoldDB" id="A0A1G4BHX3"/>
<sequence length="78" mass="9067">MTQLTQCYFFDREEYTQVTTIRFSKSTGSPGPSLTCDEPLLISWTNDRLARGSCRERGQLFNPNYRLCIHRSLSIFIV</sequence>
<organism evidence="1 2">
    <name type="scientific">Colletotrichum orchidophilum</name>
    <dbReference type="NCBI Taxonomy" id="1209926"/>
    <lineage>
        <taxon>Eukaryota</taxon>
        <taxon>Fungi</taxon>
        <taxon>Dikarya</taxon>
        <taxon>Ascomycota</taxon>
        <taxon>Pezizomycotina</taxon>
        <taxon>Sordariomycetes</taxon>
        <taxon>Hypocreomycetidae</taxon>
        <taxon>Glomerellales</taxon>
        <taxon>Glomerellaceae</taxon>
        <taxon>Colletotrichum</taxon>
    </lineage>
</organism>
<dbReference type="Proteomes" id="UP000176998">
    <property type="component" value="Unassembled WGS sequence"/>
</dbReference>